<dbReference type="EMBL" id="CM010723">
    <property type="protein sequence ID" value="RZC76851.1"/>
    <property type="molecule type" value="Genomic_DNA"/>
</dbReference>
<proteinExistence type="predicted"/>
<dbReference type="AlphaFoldDB" id="A0A4Y7KXN9"/>
<evidence type="ECO:0000256" key="7">
    <source>
        <dbReference type="SAM" id="MobiDB-lite"/>
    </source>
</evidence>
<protein>
    <recommendedName>
        <fullName evidence="8">C3H1-type domain-containing protein</fullName>
    </recommendedName>
</protein>
<feature type="compositionally biased region" description="Polar residues" evidence="7">
    <location>
        <begin position="89"/>
        <end position="100"/>
    </location>
</feature>
<evidence type="ECO:0000256" key="1">
    <source>
        <dbReference type="ARBA" id="ARBA00004123"/>
    </source>
</evidence>
<keyword evidence="4 6" id="KW-0862">Zinc</keyword>
<evidence type="ECO:0000256" key="5">
    <source>
        <dbReference type="ARBA" id="ARBA00023242"/>
    </source>
</evidence>
<dbReference type="InterPro" id="IPR036855">
    <property type="entry name" value="Znf_CCCH_sf"/>
</dbReference>
<dbReference type="GO" id="GO:0008270">
    <property type="term" value="F:zinc ion binding"/>
    <property type="evidence" value="ECO:0007669"/>
    <property type="project" value="UniProtKB-KW"/>
</dbReference>
<feature type="region of interest" description="Disordered" evidence="7">
    <location>
        <begin position="28"/>
        <end position="112"/>
    </location>
</feature>
<dbReference type="STRING" id="3469.A0A4Y7KXN9"/>
<dbReference type="PROSITE" id="PS50103">
    <property type="entry name" value="ZF_C3H1"/>
    <property type="match status" value="1"/>
</dbReference>
<comment type="subcellular location">
    <subcellularLocation>
        <location evidence="1">Nucleus</location>
    </subcellularLocation>
</comment>
<feature type="compositionally biased region" description="Polar residues" evidence="7">
    <location>
        <begin position="60"/>
        <end position="81"/>
    </location>
</feature>
<evidence type="ECO:0000256" key="6">
    <source>
        <dbReference type="PROSITE-ProRule" id="PRU00723"/>
    </source>
</evidence>
<accession>A0A4Y7KXN9</accession>
<evidence type="ECO:0000313" key="10">
    <source>
        <dbReference type="Proteomes" id="UP000316621"/>
    </source>
</evidence>
<evidence type="ECO:0000256" key="3">
    <source>
        <dbReference type="ARBA" id="ARBA00022771"/>
    </source>
</evidence>
<feature type="zinc finger region" description="C3H1-type" evidence="6">
    <location>
        <begin position="2"/>
        <end position="29"/>
    </location>
</feature>
<dbReference type="SUPFAM" id="SSF90229">
    <property type="entry name" value="CCCH zinc finger"/>
    <property type="match status" value="1"/>
</dbReference>
<reference evidence="9 10" key="1">
    <citation type="journal article" date="2018" name="Science">
        <title>The opium poppy genome and morphinan production.</title>
        <authorList>
            <person name="Guo L."/>
            <person name="Winzer T."/>
            <person name="Yang X."/>
            <person name="Li Y."/>
            <person name="Ning Z."/>
            <person name="He Z."/>
            <person name="Teodor R."/>
            <person name="Lu Y."/>
            <person name="Bowser T.A."/>
            <person name="Graham I.A."/>
            <person name="Ye K."/>
        </authorList>
    </citation>
    <scope>NUCLEOTIDE SEQUENCE [LARGE SCALE GENOMIC DNA]</scope>
    <source>
        <strain evidence="10">cv. HN1</strain>
        <tissue evidence="9">Leaves</tissue>
    </source>
</reference>
<sequence length="393" mass="43217">MNRKKELCTHFLRGSCRFGDRCNFLHANQQQSKPNNPFGFGSQSSNTNQQQQKPNPFGFGTQSNSQLNVQSDFGSKNQNQFKPFDNKWNRSSSTASTNPAQPRKDDKQTQLATHKCTDPELCKRQIAEDFQQERPLWKLTCYGHCKDRPCDIVGDISYEEIRAAAYDDAKRGLPLPSIVERERNLLKTKILEFENLLRNPYVISNAVTAGPSSFPTTNLSAPPLNVQTNVPPTVSSFSQLGTSLGPILRHANLLDVAKPAPPNMTFGQPSVFHNPSQNMGGFGNSNSIFRNQGGQKSMQPFESGTSISKFNSGFGSRGNNPSTVPFPPTSQLPSSSSNQSPFTSSTSRSPVPSMLGQASMKTGGVSVNSSIWSKEEWTPGEIPEEAPPAEYIY</sequence>
<gene>
    <name evidence="9" type="ORF">C5167_000995</name>
</gene>
<dbReference type="OMA" id="IWILTCY"/>
<keyword evidence="3 6" id="KW-0863">Zinc-finger</keyword>
<dbReference type="Gene3D" id="4.10.1000.10">
    <property type="entry name" value="Zinc finger, CCCH-type"/>
    <property type="match status" value="1"/>
</dbReference>
<feature type="compositionally biased region" description="Polar residues" evidence="7">
    <location>
        <begin position="269"/>
        <end position="323"/>
    </location>
</feature>
<name>A0A4Y7KXN9_PAPSO</name>
<dbReference type="InterPro" id="IPR000571">
    <property type="entry name" value="Znf_CCCH"/>
</dbReference>
<dbReference type="GO" id="GO:0005634">
    <property type="term" value="C:nucleus"/>
    <property type="evidence" value="ECO:0007669"/>
    <property type="project" value="UniProtKB-SubCell"/>
</dbReference>
<dbReference type="SMART" id="SM00356">
    <property type="entry name" value="ZnF_C3H1"/>
    <property type="match status" value="1"/>
</dbReference>
<evidence type="ECO:0000256" key="4">
    <source>
        <dbReference type="ARBA" id="ARBA00022833"/>
    </source>
</evidence>
<feature type="compositionally biased region" description="Low complexity" evidence="7">
    <location>
        <begin position="331"/>
        <end position="353"/>
    </location>
</feature>
<feature type="domain" description="C3H1-type" evidence="8">
    <location>
        <begin position="2"/>
        <end position="29"/>
    </location>
</feature>
<evidence type="ECO:0000259" key="8">
    <source>
        <dbReference type="PROSITE" id="PS50103"/>
    </source>
</evidence>
<dbReference type="PANTHER" id="PTHR46527:SF1">
    <property type="entry name" value="NUCLEOPORIN NUP42"/>
    <property type="match status" value="1"/>
</dbReference>
<dbReference type="Proteomes" id="UP000316621">
    <property type="component" value="Chromosome 9"/>
</dbReference>
<feature type="region of interest" description="Disordered" evidence="7">
    <location>
        <begin position="269"/>
        <end position="393"/>
    </location>
</feature>
<feature type="compositionally biased region" description="Low complexity" evidence="7">
    <location>
        <begin position="42"/>
        <end position="52"/>
    </location>
</feature>
<dbReference type="Pfam" id="PF18044">
    <property type="entry name" value="zf-CCCH_4"/>
    <property type="match status" value="1"/>
</dbReference>
<dbReference type="PANTHER" id="PTHR46527">
    <property type="entry name" value="NUCLEOPORIN-LIKE PROTEIN 2"/>
    <property type="match status" value="1"/>
</dbReference>
<evidence type="ECO:0000256" key="2">
    <source>
        <dbReference type="ARBA" id="ARBA00022723"/>
    </source>
</evidence>
<evidence type="ECO:0000313" key="9">
    <source>
        <dbReference type="EMBL" id="RZC76851.1"/>
    </source>
</evidence>
<keyword evidence="2 6" id="KW-0479">Metal-binding</keyword>
<dbReference type="InterPro" id="IPR041367">
    <property type="entry name" value="Znf-CCCH_4"/>
</dbReference>
<dbReference type="Gramene" id="RZC76851">
    <property type="protein sequence ID" value="RZC76851"/>
    <property type="gene ID" value="C5167_000995"/>
</dbReference>
<keyword evidence="10" id="KW-1185">Reference proteome</keyword>
<organism evidence="9 10">
    <name type="scientific">Papaver somniferum</name>
    <name type="common">Opium poppy</name>
    <dbReference type="NCBI Taxonomy" id="3469"/>
    <lineage>
        <taxon>Eukaryota</taxon>
        <taxon>Viridiplantae</taxon>
        <taxon>Streptophyta</taxon>
        <taxon>Embryophyta</taxon>
        <taxon>Tracheophyta</taxon>
        <taxon>Spermatophyta</taxon>
        <taxon>Magnoliopsida</taxon>
        <taxon>Ranunculales</taxon>
        <taxon>Papaveraceae</taxon>
        <taxon>Papaveroideae</taxon>
        <taxon>Papaver</taxon>
    </lineage>
</organism>
<keyword evidence="5" id="KW-0539">Nucleus</keyword>
<dbReference type="InterPro" id="IPR051767">
    <property type="entry name" value="Nucleoporin_NUP42"/>
</dbReference>